<evidence type="ECO:0000256" key="5">
    <source>
        <dbReference type="ARBA" id="ARBA00022989"/>
    </source>
</evidence>
<reference evidence="9 10" key="1">
    <citation type="journal article" date="2019" name="Nat. Microbiol.">
        <title>Mediterranean grassland soil C-N compound turnover is dependent on rainfall and depth, and is mediated by genomically divergent microorganisms.</title>
        <authorList>
            <person name="Diamond S."/>
            <person name="Andeer P.F."/>
            <person name="Li Z."/>
            <person name="Crits-Christoph A."/>
            <person name="Burstein D."/>
            <person name="Anantharaman K."/>
            <person name="Lane K.R."/>
            <person name="Thomas B.C."/>
            <person name="Pan C."/>
            <person name="Northen T.R."/>
            <person name="Banfield J.F."/>
        </authorList>
    </citation>
    <scope>NUCLEOTIDE SEQUENCE [LARGE SCALE GENOMIC DNA]</scope>
    <source>
        <strain evidence="9">WS_2</strain>
    </source>
</reference>
<evidence type="ECO:0000313" key="10">
    <source>
        <dbReference type="Proteomes" id="UP000317716"/>
    </source>
</evidence>
<name>A0A538STP2_UNCEI</name>
<organism evidence="9 10">
    <name type="scientific">Eiseniibacteriota bacterium</name>
    <dbReference type="NCBI Taxonomy" id="2212470"/>
    <lineage>
        <taxon>Bacteria</taxon>
        <taxon>Candidatus Eiseniibacteriota</taxon>
    </lineage>
</organism>
<keyword evidence="2 7" id="KW-0813">Transport</keyword>
<feature type="transmembrane region" description="Helical" evidence="7">
    <location>
        <begin position="156"/>
        <end position="179"/>
    </location>
</feature>
<dbReference type="CDD" id="cd06261">
    <property type="entry name" value="TM_PBP2"/>
    <property type="match status" value="1"/>
</dbReference>
<keyword evidence="5 7" id="KW-1133">Transmembrane helix</keyword>
<dbReference type="GO" id="GO:0005886">
    <property type="term" value="C:plasma membrane"/>
    <property type="evidence" value="ECO:0007669"/>
    <property type="project" value="UniProtKB-SubCell"/>
</dbReference>
<comment type="caution">
    <text evidence="9">The sequence shown here is derived from an EMBL/GenBank/DDBJ whole genome shotgun (WGS) entry which is preliminary data.</text>
</comment>
<feature type="transmembrane region" description="Helical" evidence="7">
    <location>
        <begin position="259"/>
        <end position="282"/>
    </location>
</feature>
<dbReference type="SUPFAM" id="SSF161098">
    <property type="entry name" value="MetI-like"/>
    <property type="match status" value="1"/>
</dbReference>
<feature type="transmembrane region" description="Helical" evidence="7">
    <location>
        <begin position="12"/>
        <end position="33"/>
    </location>
</feature>
<dbReference type="Pfam" id="PF00528">
    <property type="entry name" value="BPD_transp_1"/>
    <property type="match status" value="1"/>
</dbReference>
<keyword evidence="3" id="KW-1003">Cell membrane</keyword>
<dbReference type="Gene3D" id="1.10.3720.10">
    <property type="entry name" value="MetI-like"/>
    <property type="match status" value="1"/>
</dbReference>
<protein>
    <submittedName>
        <fullName evidence="9">Sugar ABC transporter permease</fullName>
    </submittedName>
</protein>
<dbReference type="AlphaFoldDB" id="A0A538STP2"/>
<evidence type="ECO:0000256" key="7">
    <source>
        <dbReference type="RuleBase" id="RU363032"/>
    </source>
</evidence>
<dbReference type="Proteomes" id="UP000317716">
    <property type="component" value="Unassembled WGS sequence"/>
</dbReference>
<keyword evidence="4 7" id="KW-0812">Transmembrane</keyword>
<feature type="transmembrane region" description="Helical" evidence="7">
    <location>
        <begin position="211"/>
        <end position="231"/>
    </location>
</feature>
<dbReference type="PROSITE" id="PS50928">
    <property type="entry name" value="ABC_TM1"/>
    <property type="match status" value="1"/>
</dbReference>
<dbReference type="GO" id="GO:0055085">
    <property type="term" value="P:transmembrane transport"/>
    <property type="evidence" value="ECO:0007669"/>
    <property type="project" value="InterPro"/>
</dbReference>
<sequence length="291" mass="32054">MGGERHAGWGFAAPALFLIVTCFFLPVAAGLLLSLTDFDIYAVASPDTARFVGLANYGRLLADPVFRQALGNTLYFVVVGGPLSVAVSLAAALLLASKLARFPTFYRSVYFAPVVTTLVAVAVVWRYLDHPRYGLLDQALGAIGIRPIDWLGDPHWAMPAIIVLAVWKNFGYNMLILIAGLQRIPDELYEAAALDGAGWWSRFRHVTLPGLGPMLLFVSVLTMLGNFQLFAEPYVMTQGGPLRSTTTLVMLMYEEGFRWWRMGHAATIACLLFVIMLAGTLLQLRLQREAR</sequence>
<dbReference type="InterPro" id="IPR051393">
    <property type="entry name" value="ABC_transporter_permease"/>
</dbReference>
<accession>A0A538STP2</accession>
<evidence type="ECO:0000256" key="6">
    <source>
        <dbReference type="ARBA" id="ARBA00023136"/>
    </source>
</evidence>
<feature type="domain" description="ABC transmembrane type-1" evidence="8">
    <location>
        <begin position="70"/>
        <end position="283"/>
    </location>
</feature>
<gene>
    <name evidence="9" type="ORF">E6K72_07460</name>
</gene>
<evidence type="ECO:0000256" key="4">
    <source>
        <dbReference type="ARBA" id="ARBA00022692"/>
    </source>
</evidence>
<proteinExistence type="inferred from homology"/>
<dbReference type="InterPro" id="IPR035906">
    <property type="entry name" value="MetI-like_sf"/>
</dbReference>
<dbReference type="PANTHER" id="PTHR30193:SF37">
    <property type="entry name" value="INNER MEMBRANE ABC TRANSPORTER PERMEASE PROTEIN YCJO"/>
    <property type="match status" value="1"/>
</dbReference>
<evidence type="ECO:0000256" key="2">
    <source>
        <dbReference type="ARBA" id="ARBA00022448"/>
    </source>
</evidence>
<evidence type="ECO:0000256" key="3">
    <source>
        <dbReference type="ARBA" id="ARBA00022475"/>
    </source>
</evidence>
<feature type="transmembrane region" description="Helical" evidence="7">
    <location>
        <begin position="108"/>
        <end position="128"/>
    </location>
</feature>
<comment type="similarity">
    <text evidence="7">Belongs to the binding-protein-dependent transport system permease family.</text>
</comment>
<comment type="subcellular location">
    <subcellularLocation>
        <location evidence="1 7">Cell membrane</location>
        <topology evidence="1 7">Multi-pass membrane protein</topology>
    </subcellularLocation>
</comment>
<dbReference type="PANTHER" id="PTHR30193">
    <property type="entry name" value="ABC TRANSPORTER PERMEASE PROTEIN"/>
    <property type="match status" value="1"/>
</dbReference>
<feature type="transmembrane region" description="Helical" evidence="7">
    <location>
        <begin position="74"/>
        <end position="96"/>
    </location>
</feature>
<evidence type="ECO:0000256" key="1">
    <source>
        <dbReference type="ARBA" id="ARBA00004651"/>
    </source>
</evidence>
<evidence type="ECO:0000313" key="9">
    <source>
        <dbReference type="EMBL" id="TMQ54711.1"/>
    </source>
</evidence>
<dbReference type="InterPro" id="IPR000515">
    <property type="entry name" value="MetI-like"/>
</dbReference>
<evidence type="ECO:0000259" key="8">
    <source>
        <dbReference type="PROSITE" id="PS50928"/>
    </source>
</evidence>
<keyword evidence="6 7" id="KW-0472">Membrane</keyword>
<dbReference type="EMBL" id="VBOS01000252">
    <property type="protein sequence ID" value="TMQ54711.1"/>
    <property type="molecule type" value="Genomic_DNA"/>
</dbReference>